<dbReference type="InterPro" id="IPR011009">
    <property type="entry name" value="Kinase-like_dom_sf"/>
</dbReference>
<gene>
    <name evidence="9" type="ORF">EGYM00392_LOCUS41305</name>
</gene>
<dbReference type="PROSITE" id="PS00108">
    <property type="entry name" value="PROTEIN_KINASE_ST"/>
    <property type="match status" value="1"/>
</dbReference>
<reference evidence="9" key="1">
    <citation type="submission" date="2021-01" db="EMBL/GenBank/DDBJ databases">
        <authorList>
            <person name="Corre E."/>
            <person name="Pelletier E."/>
            <person name="Niang G."/>
            <person name="Scheremetjew M."/>
            <person name="Finn R."/>
            <person name="Kale V."/>
            <person name="Holt S."/>
            <person name="Cochrane G."/>
            <person name="Meng A."/>
            <person name="Brown T."/>
            <person name="Cohen L."/>
        </authorList>
    </citation>
    <scope>NUCLEOTIDE SEQUENCE</scope>
    <source>
        <strain evidence="9">NIES-381</strain>
    </source>
</reference>
<evidence type="ECO:0000259" key="8">
    <source>
        <dbReference type="PROSITE" id="PS50011"/>
    </source>
</evidence>
<feature type="region of interest" description="Disordered" evidence="7">
    <location>
        <begin position="1"/>
        <end position="45"/>
    </location>
</feature>
<evidence type="ECO:0000313" key="9">
    <source>
        <dbReference type="EMBL" id="CAD9030166.1"/>
    </source>
</evidence>
<dbReference type="SMART" id="SM00220">
    <property type="entry name" value="S_TKc"/>
    <property type="match status" value="1"/>
</dbReference>
<dbReference type="AlphaFoldDB" id="A0A7S1J2D1"/>
<keyword evidence="1" id="KW-0723">Serine/threonine-protein kinase</keyword>
<dbReference type="GO" id="GO:0005524">
    <property type="term" value="F:ATP binding"/>
    <property type="evidence" value="ECO:0007669"/>
    <property type="project" value="UniProtKB-UniRule"/>
</dbReference>
<name>A0A7S1J2D1_9EUGL</name>
<keyword evidence="5 6" id="KW-0067">ATP-binding</keyword>
<accession>A0A7S1J2D1</accession>
<evidence type="ECO:0000256" key="6">
    <source>
        <dbReference type="PROSITE-ProRule" id="PRU10141"/>
    </source>
</evidence>
<organism evidence="9">
    <name type="scientific">Eutreptiella gymnastica</name>
    <dbReference type="NCBI Taxonomy" id="73025"/>
    <lineage>
        <taxon>Eukaryota</taxon>
        <taxon>Discoba</taxon>
        <taxon>Euglenozoa</taxon>
        <taxon>Euglenida</taxon>
        <taxon>Spirocuta</taxon>
        <taxon>Euglenophyceae</taxon>
        <taxon>Eutreptiales</taxon>
        <taxon>Eutreptiaceae</taxon>
        <taxon>Eutreptiella</taxon>
    </lineage>
</organism>
<dbReference type="InterPro" id="IPR008271">
    <property type="entry name" value="Ser/Thr_kinase_AS"/>
</dbReference>
<dbReference type="InterPro" id="IPR000719">
    <property type="entry name" value="Prot_kinase_dom"/>
</dbReference>
<evidence type="ECO:0000256" key="2">
    <source>
        <dbReference type="ARBA" id="ARBA00022679"/>
    </source>
</evidence>
<sequence length="566" mass="62490">MAPAPVLRRRGFKRKRGNPVASTNPLSPAGKKQCTPLGMGMDLDEDSANHIDLHRATATSPPCSVDENMTDVSSLVDLTPDRPLDSSSGSCSRSSSCPSAVSSGTCRPSEASLCRPSDASVPSRFRPSDASVTSVSSKRMLLDTRHKIRQVMQATFPSVPEVIRNHLLSTALRRQFHPREALPHGAHLLVTGACQLYADVKPTGELQSFGTGSLCLSGPSDPGSQGDESHELLYASDSGPTETLHWDLTTYTAIIKQEVADWVYTDNIGQGTWGVVFQGKHKQDKDRLCAVKVVPINPLEDDVDFQIEVDMLQTLDHPNIVSLHQVVILPHFCCMVLELLEGGTLFDYVVARTTNKQPFSEDEVRKYTWPILSALTHIHRHSILHRDLKLENIMLTAQHEIRMVDFGLCKPLAWNGTAATLCGTPQYQSPEVKRGEPYSYPVDIWSLGVMLYTLLTLRYPEFDAQGSMLPKSRQRLLRCSRHAINLVSEMLHPDPHCRLLLQQVVRHPFMAVRIPAEHQSLYNEQSRWGQGLLANRLLCVGLFTLAAVIPLLPSLVVGCTASPPAA</sequence>
<dbReference type="PROSITE" id="PS50011">
    <property type="entry name" value="PROTEIN_KINASE_DOM"/>
    <property type="match status" value="1"/>
</dbReference>
<dbReference type="Gene3D" id="1.10.510.10">
    <property type="entry name" value="Transferase(Phosphotransferase) domain 1"/>
    <property type="match status" value="1"/>
</dbReference>
<dbReference type="EMBL" id="HBGA01110845">
    <property type="protein sequence ID" value="CAD9030166.1"/>
    <property type="molecule type" value="Transcribed_RNA"/>
</dbReference>
<dbReference type="GO" id="GO:0004674">
    <property type="term" value="F:protein serine/threonine kinase activity"/>
    <property type="evidence" value="ECO:0007669"/>
    <property type="project" value="UniProtKB-KW"/>
</dbReference>
<evidence type="ECO:0000256" key="4">
    <source>
        <dbReference type="ARBA" id="ARBA00022777"/>
    </source>
</evidence>
<proteinExistence type="predicted"/>
<protein>
    <recommendedName>
        <fullName evidence="8">Protein kinase domain-containing protein</fullName>
    </recommendedName>
</protein>
<feature type="compositionally biased region" description="Low complexity" evidence="7">
    <location>
        <begin position="86"/>
        <end position="103"/>
    </location>
</feature>
<keyword evidence="3 6" id="KW-0547">Nucleotide-binding</keyword>
<dbReference type="PROSITE" id="PS00107">
    <property type="entry name" value="PROTEIN_KINASE_ATP"/>
    <property type="match status" value="1"/>
</dbReference>
<evidence type="ECO:0000256" key="7">
    <source>
        <dbReference type="SAM" id="MobiDB-lite"/>
    </source>
</evidence>
<keyword evidence="4" id="KW-0418">Kinase</keyword>
<evidence type="ECO:0000256" key="5">
    <source>
        <dbReference type="ARBA" id="ARBA00022840"/>
    </source>
</evidence>
<dbReference type="GO" id="GO:0005634">
    <property type="term" value="C:nucleus"/>
    <property type="evidence" value="ECO:0007669"/>
    <property type="project" value="TreeGrafter"/>
</dbReference>
<feature type="domain" description="Protein kinase" evidence="8">
    <location>
        <begin position="262"/>
        <end position="510"/>
    </location>
</feature>
<evidence type="ECO:0000256" key="3">
    <source>
        <dbReference type="ARBA" id="ARBA00022741"/>
    </source>
</evidence>
<evidence type="ECO:0000256" key="1">
    <source>
        <dbReference type="ARBA" id="ARBA00022527"/>
    </source>
</evidence>
<feature type="compositionally biased region" description="Basic residues" evidence="7">
    <location>
        <begin position="7"/>
        <end position="17"/>
    </location>
</feature>
<dbReference type="InterPro" id="IPR017441">
    <property type="entry name" value="Protein_kinase_ATP_BS"/>
</dbReference>
<dbReference type="Pfam" id="PF00069">
    <property type="entry name" value="Pkinase"/>
    <property type="match status" value="1"/>
</dbReference>
<dbReference type="PANTHER" id="PTHR24345">
    <property type="entry name" value="SERINE/THREONINE-PROTEIN KINASE PLK"/>
    <property type="match status" value="1"/>
</dbReference>
<dbReference type="PANTHER" id="PTHR24345:SF91">
    <property type="entry name" value="SERINE_THREONINE-PROTEIN KINASE PLK4"/>
    <property type="match status" value="1"/>
</dbReference>
<dbReference type="SUPFAM" id="SSF56112">
    <property type="entry name" value="Protein kinase-like (PK-like)"/>
    <property type="match status" value="1"/>
</dbReference>
<keyword evidence="2" id="KW-0808">Transferase</keyword>
<feature type="region of interest" description="Disordered" evidence="7">
    <location>
        <begin position="76"/>
        <end position="134"/>
    </location>
</feature>
<feature type="binding site" evidence="6">
    <location>
        <position position="292"/>
    </location>
    <ligand>
        <name>ATP</name>
        <dbReference type="ChEBI" id="CHEBI:30616"/>
    </ligand>
</feature>